<dbReference type="RefSeq" id="WP_069707794.1">
    <property type="nucleotide sequence ID" value="NZ_CP017075.1"/>
</dbReference>
<reference evidence="2" key="1">
    <citation type="journal article" date="2017" name="J. Biotechnol.">
        <title>Complete genome sequence of Novosphingobium resinovorum SA1, a versatile xenobiotic-degrading bacterium capable of utilizing sulfanilic acid.</title>
        <authorList>
            <person name="Hegedus B."/>
            <person name="Kos P.B."/>
            <person name="Balint B."/>
            <person name="Maroti G."/>
            <person name="Gan H.M."/>
            <person name="Perei K."/>
            <person name="Rakhely G."/>
        </authorList>
    </citation>
    <scope>NUCLEOTIDE SEQUENCE [LARGE SCALE GENOMIC DNA]</scope>
    <source>
        <strain evidence="2">SA1</strain>
    </source>
</reference>
<keyword evidence="2" id="KW-1185">Reference proteome</keyword>
<dbReference type="Pfam" id="PF11863">
    <property type="entry name" value="DUF3383"/>
    <property type="match status" value="1"/>
</dbReference>
<dbReference type="Proteomes" id="UP000094626">
    <property type="component" value="Chromosome"/>
</dbReference>
<sequence>MTSIPASAIVNVLPAVIAAGGSGLDIIGLMLTDSSRVPAGSRLSFASAPDVAAYFGPLSTEATLAAIYFAGYDNSTVKPASLVFWRYAQAAIPGFLRSARVDDLTLAQLQALTGVLTVNFGGVAATSAAINLAGATSFSNAADLIQAGFTTPNFAVTYDSVSGAFVFTSTATGATATAVYATGTLSTPLRLTQAAGAVISQGQAAKTPATGMAEVIDNTQDFVSFMTTFTTTDSEKLAFGAWADGQNSRFLYVSWDNNPAAKATGDTTSALAQAIADGYGSIVGIYDPNNGASVAAFLMGAIASINFTAANGRATLAFRTGSVNPGVTNATVAANLKANGYNFVGSYSTANDEFTFFFPGQVTGDFDWIDSWVCQVWMNNAFQLALMNLLTSVGSIPYNADGYALIEASLRGVVDDAVNFGAIRAGVTLSAQQKAEINTMAGGDIADTVEQRGWFIQISDASPAVRAQRGSPPCYVFYTDGQSVQTITLSSVLVQ</sequence>
<evidence type="ECO:0000313" key="1">
    <source>
        <dbReference type="EMBL" id="AOR76338.1"/>
    </source>
</evidence>
<organism evidence="1 2">
    <name type="scientific">Novosphingobium resinovorum</name>
    <dbReference type="NCBI Taxonomy" id="158500"/>
    <lineage>
        <taxon>Bacteria</taxon>
        <taxon>Pseudomonadati</taxon>
        <taxon>Pseudomonadota</taxon>
        <taxon>Alphaproteobacteria</taxon>
        <taxon>Sphingomonadales</taxon>
        <taxon>Sphingomonadaceae</taxon>
        <taxon>Novosphingobium</taxon>
    </lineage>
</organism>
<dbReference type="OrthoDB" id="7494486at2"/>
<proteinExistence type="predicted"/>
<dbReference type="AlphaFoldDB" id="A0A1D8A2J5"/>
<evidence type="ECO:0000313" key="2">
    <source>
        <dbReference type="Proteomes" id="UP000094626"/>
    </source>
</evidence>
<gene>
    <name evidence="1" type="ORF">BES08_05875</name>
</gene>
<dbReference type="EMBL" id="CP017075">
    <property type="protein sequence ID" value="AOR76338.1"/>
    <property type="molecule type" value="Genomic_DNA"/>
</dbReference>
<name>A0A1D8A2J5_9SPHN</name>
<accession>A0A1D8A2J5</accession>
<protein>
    <recommendedName>
        <fullName evidence="3">DUF3383 domain-containing protein</fullName>
    </recommendedName>
</protein>
<dbReference type="KEGG" id="nre:BES08_05875"/>
<evidence type="ECO:0008006" key="3">
    <source>
        <dbReference type="Google" id="ProtNLM"/>
    </source>
</evidence>
<dbReference type="InterPro" id="IPR021808">
    <property type="entry name" value="DUF3383"/>
</dbReference>